<dbReference type="PANTHER" id="PTHR43201:SF5">
    <property type="entry name" value="MEDIUM-CHAIN ACYL-COA LIGASE ACSF2, MITOCHONDRIAL"/>
    <property type="match status" value="1"/>
</dbReference>
<dbReference type="Pfam" id="PF13193">
    <property type="entry name" value="AMP-binding_C"/>
    <property type="match status" value="1"/>
</dbReference>
<evidence type="ECO:0000256" key="3">
    <source>
        <dbReference type="SAM" id="Phobius"/>
    </source>
</evidence>
<sequence>MEGGALNAHELLELAVRAVPDKEALYDRTRRLSYRELGEEVGHAAAALRTLGVRQGDRVGVALPNWSEAVALYFAVSRIGAVLVPFNPRYRTNEVRHILRHSGVRVLFVCEENAAVALESAPPGLETVTVRFRQNGLASYDGLLADSRRVPEPEPVPASEDDVFCMLYTSGTTGVPKGALVTHRCVVRSGRTIAAATRCGEDDVFLIVAPIFHVFGMACNLMAAVACRAKMVLLDRFKAIDALRLIEQERVTVQHAVPTMLNLELKCPEFDSFDLSSLRVGMTGASPCPPETIRGVTEKMGMRLLISYGTTETGTVTITEYDEREDRLYNSVGKAVEGVEVRIVDDARRPVALGEVGEIACRGFGVMKGYDGMPEQTREVLDEAGWYYTGDLGRMDEDGYVYYMGRKKELIIRGGYNIYPQELEGLLMQHPKVLECAVVGLPDPVMGEIVCAAVRLRPGESATEDELVDYLKGQVADYKLPSKVVFVDEFPATASGKIQKTQLRELIMAGGRSE</sequence>
<dbReference type="AlphaFoldDB" id="A0A2A6E111"/>
<evidence type="ECO:0000259" key="5">
    <source>
        <dbReference type="Pfam" id="PF13193"/>
    </source>
</evidence>
<dbReference type="InterPro" id="IPR020845">
    <property type="entry name" value="AMP-binding_CS"/>
</dbReference>
<evidence type="ECO:0000313" key="6">
    <source>
        <dbReference type="EMBL" id="PDO11008.1"/>
    </source>
</evidence>
<feature type="domain" description="AMP-dependent synthetase/ligase" evidence="4">
    <location>
        <begin position="14"/>
        <end position="370"/>
    </location>
</feature>
<dbReference type="EMBL" id="MOXJ01000006">
    <property type="protein sequence ID" value="PDO11008.1"/>
    <property type="molecule type" value="Genomic_DNA"/>
</dbReference>
<dbReference type="InterPro" id="IPR045851">
    <property type="entry name" value="AMP-bd_C_sf"/>
</dbReference>
<evidence type="ECO:0000256" key="2">
    <source>
        <dbReference type="ARBA" id="ARBA00022598"/>
    </source>
</evidence>
<dbReference type="Gene3D" id="3.30.300.30">
    <property type="match status" value="1"/>
</dbReference>
<dbReference type="GO" id="GO:0006631">
    <property type="term" value="P:fatty acid metabolic process"/>
    <property type="evidence" value="ECO:0007669"/>
    <property type="project" value="TreeGrafter"/>
</dbReference>
<comment type="caution">
    <text evidence="6">The sequence shown here is derived from an EMBL/GenBank/DDBJ whole genome shotgun (WGS) entry which is preliminary data.</text>
</comment>
<gene>
    <name evidence="6" type="ORF">BLM47_04075</name>
</gene>
<dbReference type="PROSITE" id="PS00455">
    <property type="entry name" value="AMP_BINDING"/>
    <property type="match status" value="1"/>
</dbReference>
<name>A0A2A6E111_9BACL</name>
<dbReference type="Pfam" id="PF00501">
    <property type="entry name" value="AMP-binding"/>
    <property type="match status" value="1"/>
</dbReference>
<evidence type="ECO:0000259" key="4">
    <source>
        <dbReference type="Pfam" id="PF00501"/>
    </source>
</evidence>
<keyword evidence="3" id="KW-0812">Transmembrane</keyword>
<dbReference type="GO" id="GO:0031956">
    <property type="term" value="F:medium-chain fatty acid-CoA ligase activity"/>
    <property type="evidence" value="ECO:0007669"/>
    <property type="project" value="TreeGrafter"/>
</dbReference>
<reference evidence="6 7" key="1">
    <citation type="submission" date="2016-12" db="EMBL/GenBank/DDBJ databases">
        <title>Candidatus Reconcilibacillus cellulovorans genome.</title>
        <authorList>
            <person name="Kolinko S."/>
            <person name="Wu Y.-W."/>
            <person name="Tachea F."/>
            <person name="Denzel E."/>
            <person name="Hiras J."/>
            <person name="Baecker N."/>
            <person name="Chan L.J."/>
            <person name="Eichorst S.A."/>
            <person name="Frey D."/>
            <person name="Adams P.D."/>
            <person name="Pray T."/>
            <person name="Tanjore D."/>
            <person name="Petzold C.J."/>
            <person name="Gladden J.M."/>
            <person name="Simmons B.A."/>
            <person name="Singer S.W."/>
        </authorList>
    </citation>
    <scope>NUCLEOTIDE SEQUENCE [LARGE SCALE GENOMIC DNA]</scope>
    <source>
        <strain evidence="6">JTherm</strain>
    </source>
</reference>
<keyword evidence="2" id="KW-0436">Ligase</keyword>
<dbReference type="InterPro" id="IPR042099">
    <property type="entry name" value="ANL_N_sf"/>
</dbReference>
<keyword evidence="3" id="KW-1133">Transmembrane helix</keyword>
<keyword evidence="3" id="KW-0472">Membrane</keyword>
<dbReference type="InterPro" id="IPR025110">
    <property type="entry name" value="AMP-bd_C"/>
</dbReference>
<accession>A0A2A6E111</accession>
<dbReference type="Gene3D" id="3.40.50.12780">
    <property type="entry name" value="N-terminal domain of ligase-like"/>
    <property type="match status" value="1"/>
</dbReference>
<dbReference type="Proteomes" id="UP000243688">
    <property type="component" value="Unassembled WGS sequence"/>
</dbReference>
<dbReference type="PANTHER" id="PTHR43201">
    <property type="entry name" value="ACYL-COA SYNTHETASE"/>
    <property type="match status" value="1"/>
</dbReference>
<protein>
    <submittedName>
        <fullName evidence="6">Long-chain acyl-CoA synthetase</fullName>
    </submittedName>
</protein>
<comment type="similarity">
    <text evidence="1">Belongs to the ATP-dependent AMP-binding enzyme family.</text>
</comment>
<proteinExistence type="inferred from homology"/>
<evidence type="ECO:0000256" key="1">
    <source>
        <dbReference type="ARBA" id="ARBA00006432"/>
    </source>
</evidence>
<dbReference type="SUPFAM" id="SSF56801">
    <property type="entry name" value="Acetyl-CoA synthetase-like"/>
    <property type="match status" value="1"/>
</dbReference>
<dbReference type="FunFam" id="3.30.300.30:FF:000008">
    <property type="entry name" value="2,3-dihydroxybenzoate-AMP ligase"/>
    <property type="match status" value="1"/>
</dbReference>
<feature type="transmembrane region" description="Helical" evidence="3">
    <location>
        <begin position="204"/>
        <end position="227"/>
    </location>
</feature>
<dbReference type="InterPro" id="IPR000873">
    <property type="entry name" value="AMP-dep_synth/lig_dom"/>
</dbReference>
<organism evidence="6 7">
    <name type="scientific">Candidatus Reconcilbacillus cellulovorans</name>
    <dbReference type="NCBI Taxonomy" id="1906605"/>
    <lineage>
        <taxon>Bacteria</taxon>
        <taxon>Bacillati</taxon>
        <taxon>Bacillota</taxon>
        <taxon>Bacilli</taxon>
        <taxon>Bacillales</taxon>
        <taxon>Paenibacillaceae</taxon>
        <taxon>Candidatus Reconcilbacillus</taxon>
    </lineage>
</organism>
<feature type="domain" description="AMP-binding enzyme C-terminal" evidence="5">
    <location>
        <begin position="422"/>
        <end position="497"/>
    </location>
</feature>
<evidence type="ECO:0000313" key="7">
    <source>
        <dbReference type="Proteomes" id="UP000243688"/>
    </source>
</evidence>